<gene>
    <name evidence="19" type="primary">atoC</name>
    <name evidence="19" type="ordered locus">BN4_10689</name>
</gene>
<name>M1WJH9_PSEP2</name>
<reference evidence="19 20" key="1">
    <citation type="journal article" date="2013" name="PLoS ONE">
        <title>The first genomic and proteomic characterization of a deep-sea sulfate reducer: insights into the piezophilic lifestyle of Desulfovibrio piezophilus.</title>
        <authorList>
            <person name="Pradel N."/>
            <person name="Ji B."/>
            <person name="Gimenez G."/>
            <person name="Talla E."/>
            <person name="Lenoble P."/>
            <person name="Garel M."/>
            <person name="Tamburini C."/>
            <person name="Fourquet P."/>
            <person name="Lebrun R."/>
            <person name="Bertin P."/>
            <person name="Denis Y."/>
            <person name="Pophillat M."/>
            <person name="Barbe V."/>
            <person name="Ollivier B."/>
            <person name="Dolla A."/>
        </authorList>
    </citation>
    <scope>NUCLEOTIDE SEQUENCE [LARGE SCALE GENOMIC DNA]</scope>
    <source>
        <strain evidence="20">DSM 10523 / SB164P1</strain>
    </source>
</reference>
<dbReference type="GO" id="GO:0005737">
    <property type="term" value="C:cytoplasm"/>
    <property type="evidence" value="ECO:0007669"/>
    <property type="project" value="UniProtKB-SubCell"/>
</dbReference>
<dbReference type="PROSITE" id="PS00688">
    <property type="entry name" value="SIGMA54_INTERACT_3"/>
    <property type="match status" value="1"/>
</dbReference>
<keyword evidence="4" id="KW-0678">Repressor</keyword>
<dbReference type="GO" id="GO:0043565">
    <property type="term" value="F:sequence-specific DNA binding"/>
    <property type="evidence" value="ECO:0007669"/>
    <property type="project" value="InterPro"/>
</dbReference>
<evidence type="ECO:0000256" key="11">
    <source>
        <dbReference type="ARBA" id="ARBA00023159"/>
    </source>
</evidence>
<comment type="subcellular location">
    <subcellularLocation>
        <location evidence="1">Cytoplasm</location>
    </subcellularLocation>
</comment>
<feature type="modified residue" description="4-aspartylphosphate" evidence="16">
    <location>
        <position position="52"/>
    </location>
</feature>
<evidence type="ECO:0000256" key="13">
    <source>
        <dbReference type="ARBA" id="ARBA00023231"/>
    </source>
</evidence>
<evidence type="ECO:0000256" key="3">
    <source>
        <dbReference type="ARBA" id="ARBA00022490"/>
    </source>
</evidence>
<evidence type="ECO:0000256" key="16">
    <source>
        <dbReference type="PROSITE-ProRule" id="PRU00169"/>
    </source>
</evidence>
<dbReference type="Gene3D" id="3.40.50.300">
    <property type="entry name" value="P-loop containing nucleotide triphosphate hydrolases"/>
    <property type="match status" value="1"/>
</dbReference>
<dbReference type="InterPro" id="IPR011006">
    <property type="entry name" value="CheY-like_superfamily"/>
</dbReference>
<evidence type="ECO:0000256" key="12">
    <source>
        <dbReference type="ARBA" id="ARBA00023163"/>
    </source>
</evidence>
<dbReference type="PATRIC" id="fig|879567.3.peg.711"/>
<dbReference type="GO" id="GO:0005524">
    <property type="term" value="F:ATP binding"/>
    <property type="evidence" value="ECO:0007669"/>
    <property type="project" value="UniProtKB-KW"/>
</dbReference>
<dbReference type="Pfam" id="PF02954">
    <property type="entry name" value="HTH_8"/>
    <property type="match status" value="1"/>
</dbReference>
<dbReference type="SMART" id="SM00382">
    <property type="entry name" value="AAA"/>
    <property type="match status" value="1"/>
</dbReference>
<dbReference type="InterPro" id="IPR002197">
    <property type="entry name" value="HTH_Fis"/>
</dbReference>
<proteinExistence type="predicted"/>
<evidence type="ECO:0000256" key="2">
    <source>
        <dbReference type="ARBA" id="ARBA00019059"/>
    </source>
</evidence>
<keyword evidence="10" id="KW-0238">DNA-binding</keyword>
<keyword evidence="8" id="KW-0902">Two-component regulatory system</keyword>
<evidence type="ECO:0000259" key="18">
    <source>
        <dbReference type="PROSITE" id="PS50110"/>
    </source>
</evidence>
<keyword evidence="20" id="KW-1185">Reference proteome</keyword>
<dbReference type="Pfam" id="PF25601">
    <property type="entry name" value="AAA_lid_14"/>
    <property type="match status" value="1"/>
</dbReference>
<feature type="domain" description="Response regulatory" evidence="18">
    <location>
        <begin position="3"/>
        <end position="117"/>
    </location>
</feature>
<dbReference type="InterPro" id="IPR058031">
    <property type="entry name" value="AAA_lid_NorR"/>
</dbReference>
<keyword evidence="12" id="KW-0804">Transcription</keyword>
<evidence type="ECO:0000256" key="7">
    <source>
        <dbReference type="ARBA" id="ARBA00022840"/>
    </source>
</evidence>
<dbReference type="Gene3D" id="1.10.8.60">
    <property type="match status" value="1"/>
</dbReference>
<keyword evidence="5 16" id="KW-0597">Phosphoprotein</keyword>
<dbReference type="InterPro" id="IPR025944">
    <property type="entry name" value="Sigma_54_int_dom_CS"/>
</dbReference>
<dbReference type="STRING" id="1322246.BN4_10689"/>
<keyword evidence="9" id="KW-0805">Transcription regulation</keyword>
<dbReference type="FunFam" id="3.40.50.300:FF:000006">
    <property type="entry name" value="DNA-binding transcriptional regulator NtrC"/>
    <property type="match status" value="1"/>
</dbReference>
<dbReference type="GO" id="GO:0006355">
    <property type="term" value="P:regulation of DNA-templated transcription"/>
    <property type="evidence" value="ECO:0007669"/>
    <property type="project" value="InterPro"/>
</dbReference>
<dbReference type="Gene3D" id="1.10.10.60">
    <property type="entry name" value="Homeodomain-like"/>
    <property type="match status" value="1"/>
</dbReference>
<sequence length="472" mass="51902">MAQILIVDDDSQLRQSFEKLLTQEGHHVHVASSGEAGVIAVKQSSPDLVIMDMRMPGMTGLEAYQKMRTIDPRLIVIIMTAYGTTEIAIEATKMGAFDYILKPFDIPEMLTLINQALETARCSKEKTTAPTAVLTKPDQLLGSSRIMQDVYKSIGRVAATDALVLIRGESGTGKELVALAIHKYSQRHDKPFCPINCVAIPDTLLESELFGYEKGAFTGANRSKAGRIEQASGGTLFLDEIGDMPLNIQAKILRLLQEKQFVRLGGGTALRANVRILAATNRNLEQAVADGVFREDLYYRLNVVTIGLPLLRDREGDVFELADHFLACLSAEMEMTNPGLAQEAKDFLAAHDWPGNVRELVNIIQKALIFNRGAPITRDELTQAVGLSTAQSSLADKSDESFKSEIRRVLTQYAGENCFEMLMDYSGRLVVGEALAITDGNRTRAARLLGMSRPTLLARIEKYGLKTHTIIS</sequence>
<dbReference type="InterPro" id="IPR025662">
    <property type="entry name" value="Sigma_54_int_dom_ATP-bd_1"/>
</dbReference>
<evidence type="ECO:0000313" key="19">
    <source>
        <dbReference type="EMBL" id="CCH47926.1"/>
    </source>
</evidence>
<evidence type="ECO:0000256" key="15">
    <source>
        <dbReference type="ARBA" id="ARBA00031910"/>
    </source>
</evidence>
<dbReference type="AlphaFoldDB" id="M1WJH9"/>
<dbReference type="OrthoDB" id="9763792at2"/>
<dbReference type="FunFam" id="3.40.50.2300:FF:000018">
    <property type="entry name" value="DNA-binding transcriptional regulator NtrC"/>
    <property type="match status" value="1"/>
</dbReference>
<dbReference type="SMART" id="SM00448">
    <property type="entry name" value="REC"/>
    <property type="match status" value="1"/>
</dbReference>
<keyword evidence="7" id="KW-0067">ATP-binding</keyword>
<dbReference type="SUPFAM" id="SSF46689">
    <property type="entry name" value="Homeodomain-like"/>
    <property type="match status" value="1"/>
</dbReference>
<dbReference type="PROSITE" id="PS00676">
    <property type="entry name" value="SIGMA54_INTERACT_2"/>
    <property type="match status" value="1"/>
</dbReference>
<evidence type="ECO:0000256" key="10">
    <source>
        <dbReference type="ARBA" id="ARBA00023125"/>
    </source>
</evidence>
<dbReference type="InterPro" id="IPR001789">
    <property type="entry name" value="Sig_transdc_resp-reg_receiver"/>
</dbReference>
<evidence type="ECO:0000256" key="4">
    <source>
        <dbReference type="ARBA" id="ARBA00022491"/>
    </source>
</evidence>
<reference evidence="20" key="2">
    <citation type="journal article" date="2013" name="Stand. Genomic Sci.">
        <title>Complete genome sequence of Desulfocapsa sulfexigens, a marine deltaproteobacterium specialized in disproportionating inorganic sulfur compounds.</title>
        <authorList>
            <person name="Finster K.W."/>
            <person name="Kjeldsen K.U."/>
            <person name="Kube M."/>
            <person name="Reinhardt R."/>
            <person name="Mussmann M."/>
            <person name="Amann R."/>
            <person name="Schreiber L."/>
        </authorList>
    </citation>
    <scope>NUCLEOTIDE SEQUENCE [LARGE SCALE GENOMIC DNA]</scope>
    <source>
        <strain evidence="20">DSM 10523 / SB164P1</strain>
    </source>
</reference>
<dbReference type="CDD" id="cd00009">
    <property type="entry name" value="AAA"/>
    <property type="match status" value="1"/>
</dbReference>
<dbReference type="InterPro" id="IPR003593">
    <property type="entry name" value="AAA+_ATPase"/>
</dbReference>
<dbReference type="Gene3D" id="3.40.50.2300">
    <property type="match status" value="1"/>
</dbReference>
<feature type="domain" description="Sigma-54 factor interaction" evidence="17">
    <location>
        <begin position="140"/>
        <end position="369"/>
    </location>
</feature>
<organism evidence="19 20">
    <name type="scientific">Pseudodesulfovibrio piezophilus (strain DSM 21447 / JCM 15486 / C1TLV30)</name>
    <name type="common">Desulfovibrio piezophilus</name>
    <dbReference type="NCBI Taxonomy" id="1322246"/>
    <lineage>
        <taxon>Bacteria</taxon>
        <taxon>Pseudomonadati</taxon>
        <taxon>Thermodesulfobacteriota</taxon>
        <taxon>Desulfovibrionia</taxon>
        <taxon>Desulfovibrionales</taxon>
        <taxon>Desulfovibrionaceae</taxon>
    </lineage>
</organism>
<dbReference type="BioCyc" id="DPIE1322246:BN4_RS03535-MONOMER"/>
<dbReference type="PROSITE" id="PS50110">
    <property type="entry name" value="RESPONSE_REGULATORY"/>
    <property type="match status" value="1"/>
</dbReference>
<evidence type="ECO:0000256" key="8">
    <source>
        <dbReference type="ARBA" id="ARBA00023012"/>
    </source>
</evidence>
<dbReference type="PROSITE" id="PS50045">
    <property type="entry name" value="SIGMA54_INTERACT_4"/>
    <property type="match status" value="1"/>
</dbReference>
<evidence type="ECO:0000313" key="20">
    <source>
        <dbReference type="Proteomes" id="UP000011724"/>
    </source>
</evidence>
<evidence type="ECO:0000256" key="6">
    <source>
        <dbReference type="ARBA" id="ARBA00022741"/>
    </source>
</evidence>
<dbReference type="PANTHER" id="PTHR32071">
    <property type="entry name" value="TRANSCRIPTIONAL REGULATORY PROTEIN"/>
    <property type="match status" value="1"/>
</dbReference>
<dbReference type="SUPFAM" id="SSF52540">
    <property type="entry name" value="P-loop containing nucleoside triphosphate hydrolases"/>
    <property type="match status" value="1"/>
</dbReference>
<dbReference type="Pfam" id="PF00072">
    <property type="entry name" value="Response_reg"/>
    <property type="match status" value="1"/>
</dbReference>
<dbReference type="PRINTS" id="PR01590">
    <property type="entry name" value="HTHFIS"/>
</dbReference>
<dbReference type="GO" id="GO:0000160">
    <property type="term" value="P:phosphorelay signal transduction system"/>
    <property type="evidence" value="ECO:0007669"/>
    <property type="project" value="UniProtKB-KW"/>
</dbReference>
<dbReference type="PANTHER" id="PTHR32071:SF95">
    <property type="entry name" value="DNA-BINDING TRANSCRIPTIONAL REGULATOR NTRC"/>
    <property type="match status" value="1"/>
</dbReference>
<dbReference type="Pfam" id="PF00158">
    <property type="entry name" value="Sigma54_activat"/>
    <property type="match status" value="1"/>
</dbReference>
<keyword evidence="3" id="KW-0963">Cytoplasm</keyword>
<protein>
    <recommendedName>
        <fullName evidence="2">DNA-binding transcriptional regulator NtrC</fullName>
    </recommendedName>
    <alternativeName>
        <fullName evidence="14">Nitrogen regulation protein NR(I)</fullName>
    </alternativeName>
    <alternativeName>
        <fullName evidence="15">Nitrogen regulator I</fullName>
    </alternativeName>
</protein>
<dbReference type="InterPro" id="IPR027417">
    <property type="entry name" value="P-loop_NTPase"/>
</dbReference>
<evidence type="ECO:0000256" key="9">
    <source>
        <dbReference type="ARBA" id="ARBA00023015"/>
    </source>
</evidence>
<dbReference type="Proteomes" id="UP000011724">
    <property type="component" value="Chromosome"/>
</dbReference>
<evidence type="ECO:0000256" key="1">
    <source>
        <dbReference type="ARBA" id="ARBA00004496"/>
    </source>
</evidence>
<dbReference type="PROSITE" id="PS00675">
    <property type="entry name" value="SIGMA54_INTERACT_1"/>
    <property type="match status" value="1"/>
</dbReference>
<dbReference type="SUPFAM" id="SSF52172">
    <property type="entry name" value="CheY-like"/>
    <property type="match status" value="1"/>
</dbReference>
<keyword evidence="6" id="KW-0547">Nucleotide-binding</keyword>
<dbReference type="InterPro" id="IPR025943">
    <property type="entry name" value="Sigma_54_int_dom_ATP-bd_2"/>
</dbReference>
<accession>M1WJH9</accession>
<evidence type="ECO:0000256" key="14">
    <source>
        <dbReference type="ARBA" id="ARBA00029881"/>
    </source>
</evidence>
<keyword evidence="11" id="KW-0010">Activator</keyword>
<dbReference type="RefSeq" id="WP_015413980.1">
    <property type="nucleotide sequence ID" value="NC_020409.1"/>
</dbReference>
<keyword evidence="13" id="KW-0535">Nitrogen fixation</keyword>
<dbReference type="InterPro" id="IPR002078">
    <property type="entry name" value="Sigma_54_int"/>
</dbReference>
<dbReference type="InterPro" id="IPR009057">
    <property type="entry name" value="Homeodomain-like_sf"/>
</dbReference>
<evidence type="ECO:0000259" key="17">
    <source>
        <dbReference type="PROSITE" id="PS50045"/>
    </source>
</evidence>
<evidence type="ECO:0000256" key="5">
    <source>
        <dbReference type="ARBA" id="ARBA00022553"/>
    </source>
</evidence>
<dbReference type="eggNOG" id="COG2204">
    <property type="taxonomic scope" value="Bacteria"/>
</dbReference>
<dbReference type="KEGG" id="dpi:BN4_10689"/>
<dbReference type="HOGENOM" id="CLU_000445_0_6_7"/>
<dbReference type="EMBL" id="FO203427">
    <property type="protein sequence ID" value="CCH47926.1"/>
    <property type="molecule type" value="Genomic_DNA"/>
</dbReference>